<dbReference type="Proteomes" id="UP001057455">
    <property type="component" value="Unassembled WGS sequence"/>
</dbReference>
<dbReference type="PROSITE" id="PS00108">
    <property type="entry name" value="PROTEIN_KINASE_ST"/>
    <property type="match status" value="1"/>
</dbReference>
<dbReference type="Gene3D" id="1.10.510.10">
    <property type="entry name" value="Transferase(Phosphotransferase) domain 1"/>
    <property type="match status" value="1"/>
</dbReference>
<feature type="compositionally biased region" description="Polar residues" evidence="8">
    <location>
        <begin position="197"/>
        <end position="213"/>
    </location>
</feature>
<dbReference type="InterPro" id="IPR000719">
    <property type="entry name" value="Prot_kinase_dom"/>
</dbReference>
<evidence type="ECO:0000256" key="4">
    <source>
        <dbReference type="ARBA" id="ARBA00022741"/>
    </source>
</evidence>
<feature type="region of interest" description="Disordered" evidence="8">
    <location>
        <begin position="507"/>
        <end position="531"/>
    </location>
</feature>
<feature type="compositionally biased region" description="Polar residues" evidence="8">
    <location>
        <begin position="298"/>
        <end position="311"/>
    </location>
</feature>
<evidence type="ECO:0000256" key="5">
    <source>
        <dbReference type="ARBA" id="ARBA00022777"/>
    </source>
</evidence>
<dbReference type="InterPro" id="IPR008271">
    <property type="entry name" value="Ser/Thr_kinase_AS"/>
</dbReference>
<dbReference type="SMART" id="SM00220">
    <property type="entry name" value="S_TKc"/>
    <property type="match status" value="1"/>
</dbReference>
<feature type="compositionally biased region" description="Basic and acidic residues" evidence="8">
    <location>
        <begin position="8"/>
        <end position="18"/>
    </location>
</feature>
<dbReference type="EMBL" id="BLIY01000007">
    <property type="protein sequence ID" value="GFE53655.1"/>
    <property type="molecule type" value="Genomic_DNA"/>
</dbReference>
<keyword evidence="3" id="KW-0808">Transferase</keyword>
<feature type="compositionally biased region" description="Basic and acidic residues" evidence="8">
    <location>
        <begin position="29"/>
        <end position="51"/>
    </location>
</feature>
<evidence type="ECO:0000256" key="3">
    <source>
        <dbReference type="ARBA" id="ARBA00022679"/>
    </source>
</evidence>
<feature type="compositionally biased region" description="Basic residues" evidence="8">
    <location>
        <begin position="512"/>
        <end position="524"/>
    </location>
</feature>
<dbReference type="PROSITE" id="PS50011">
    <property type="entry name" value="PROTEIN_KINASE_DOM"/>
    <property type="match status" value="1"/>
</dbReference>
<dbReference type="Gene3D" id="3.30.200.20">
    <property type="entry name" value="Phosphorylase Kinase, domain 1"/>
    <property type="match status" value="1"/>
</dbReference>
<feature type="domain" description="Protein kinase" evidence="9">
    <location>
        <begin position="557"/>
        <end position="880"/>
    </location>
</feature>
<keyword evidence="11" id="KW-1185">Reference proteome</keyword>
<feature type="region of interest" description="Disordered" evidence="8">
    <location>
        <begin position="323"/>
        <end position="348"/>
    </location>
</feature>
<feature type="compositionally biased region" description="Polar residues" evidence="8">
    <location>
        <begin position="337"/>
        <end position="348"/>
    </location>
</feature>
<dbReference type="InterPro" id="IPR050494">
    <property type="entry name" value="Ser_Thr_dual-spec_kinase"/>
</dbReference>
<feature type="region of interest" description="Disordered" evidence="8">
    <location>
        <begin position="377"/>
        <end position="397"/>
    </location>
</feature>
<dbReference type="AlphaFoldDB" id="A0A9W5WU68"/>
<evidence type="ECO:0000256" key="6">
    <source>
        <dbReference type="ARBA" id="ARBA00022840"/>
    </source>
</evidence>
<dbReference type="GO" id="GO:0005524">
    <property type="term" value="F:ATP binding"/>
    <property type="evidence" value="ECO:0007669"/>
    <property type="project" value="UniProtKB-KW"/>
</dbReference>
<reference evidence="10" key="1">
    <citation type="submission" date="2019-12" db="EMBL/GenBank/DDBJ databases">
        <title>Genome sequence of Babesia ovis.</title>
        <authorList>
            <person name="Yamagishi J."/>
            <person name="Sevinc F."/>
            <person name="Xuan X."/>
        </authorList>
    </citation>
    <scope>NUCLEOTIDE SEQUENCE</scope>
    <source>
        <strain evidence="10">Selcuk</strain>
    </source>
</reference>
<evidence type="ECO:0000313" key="11">
    <source>
        <dbReference type="Proteomes" id="UP001057455"/>
    </source>
</evidence>
<evidence type="ECO:0000313" key="10">
    <source>
        <dbReference type="EMBL" id="GFE53655.1"/>
    </source>
</evidence>
<name>A0A9W5WU68_BABOV</name>
<keyword evidence="6" id="KW-0067">ATP-binding</keyword>
<dbReference type="EC" id="2.7.11.1" evidence="1"/>
<evidence type="ECO:0000256" key="8">
    <source>
        <dbReference type="SAM" id="MobiDB-lite"/>
    </source>
</evidence>
<keyword evidence="5 10" id="KW-0418">Kinase</keyword>
<feature type="region of interest" description="Disordered" evidence="8">
    <location>
        <begin position="1"/>
        <end position="158"/>
    </location>
</feature>
<dbReference type="FunFam" id="1.10.510.10:FF:000078">
    <property type="entry name" value="Serine/threonine-protein kinase PRP4 homolog"/>
    <property type="match status" value="1"/>
</dbReference>
<dbReference type="InterPro" id="IPR011009">
    <property type="entry name" value="Kinase-like_dom_sf"/>
</dbReference>
<evidence type="ECO:0000256" key="1">
    <source>
        <dbReference type="ARBA" id="ARBA00012513"/>
    </source>
</evidence>
<evidence type="ECO:0000256" key="2">
    <source>
        <dbReference type="ARBA" id="ARBA00022527"/>
    </source>
</evidence>
<dbReference type="SUPFAM" id="SSF56112">
    <property type="entry name" value="Protein kinase-like (PK-like)"/>
    <property type="match status" value="1"/>
</dbReference>
<evidence type="ECO:0000259" key="9">
    <source>
        <dbReference type="PROSITE" id="PS50011"/>
    </source>
</evidence>
<proteinExistence type="inferred from homology"/>
<feature type="compositionally biased region" description="Basic and acidic residues" evidence="8">
    <location>
        <begin position="69"/>
        <end position="79"/>
    </location>
</feature>
<sequence>MAGHRSHRDISHDRDSSRSRHRSKRHLRRDSSSESRSTGEDLSHSPSESRSRRYRTSRSGSSHQRRGSHRTDRYSDIHSKRSRAHRSPDRSRSRSILKFGNNSNQISAGPVDIPRGPDSSDYRQSDRTILVGAKRRNNQEPFTKPRSFIHDESDGASEEGEIVEDIILEDDEVDVDAFLEQRRRERQKLMAKFSLAARQSSGSCDTSLNSTPRDPNPSEDALSPKAVVDTAVSDGTPLEDTLTRDTTSKNTLTLDTPSNNNTTQQGAEGNTAGSLEGSLDSPDNPSDHHTTTDGGYHLSTSHCPPQRSRNPFSMFISKLDTESNHGVNSVGPGNITLEDTSSDNITFKDTSSDNITLKDTSSDNVKFKDTSPIKITVSKSSDKGNPTLDPAGETPKPSVPIFAMSCENLDDTQMSSLAASDIDDDDLSYPTVPDSSKSTIMNALQSEILTEKIKLRNMMLKLREEYKSGLDDANGDPVQEAGGMCQDAEPYYSSDSDDEVDMFAEADDAAAKKARSPSRRKKAPRREPTVRGLSDEWNDAEGYYQATIGELLGGRYRVVAESAGKGVFSSVARCVDTESNAPVAIKVIRNHEIMVRAAEKEIGILRRLNDSDPDDRRHVVRLLDRFDYRGHLCIVFPWYWGNLRSALRLHGKGKGGFSLPYIHSYTRQLFIALRHLSRNGIMHADLKPDNILVNDDFSKITVCDLGSASDVTENEITAYLVSRFYRAPEIILGLRYDCKIDVWSAAATIYELATGDILFPGRTNNHMLKLMMDIKGKVPNRVIRAGQLSSQHFDDNLDFIYLSRDSFSRKDTAKIVRDFSVKRGITDALLDRQPWIKGNSPKKDAMVRKLRQLGDLLERCLAIDPQKRLSADEALQHPFIRG</sequence>
<evidence type="ECO:0000256" key="7">
    <source>
        <dbReference type="ARBA" id="ARBA00023596"/>
    </source>
</evidence>
<dbReference type="PANTHER" id="PTHR24058:SF103">
    <property type="entry name" value="SERINE_THREONINE-PROTEIN KINASE PRP4 HOMOLOG"/>
    <property type="match status" value="1"/>
</dbReference>
<accession>A0A9W5WU68</accession>
<feature type="region of interest" description="Disordered" evidence="8">
    <location>
        <begin position="194"/>
        <end position="311"/>
    </location>
</feature>
<organism evidence="10 11">
    <name type="scientific">Babesia ovis</name>
    <dbReference type="NCBI Taxonomy" id="5869"/>
    <lineage>
        <taxon>Eukaryota</taxon>
        <taxon>Sar</taxon>
        <taxon>Alveolata</taxon>
        <taxon>Apicomplexa</taxon>
        <taxon>Aconoidasida</taxon>
        <taxon>Piroplasmida</taxon>
        <taxon>Babesiidae</taxon>
        <taxon>Babesia</taxon>
    </lineage>
</organism>
<dbReference type="OrthoDB" id="365783at2759"/>
<feature type="compositionally biased region" description="Basic residues" evidence="8">
    <location>
        <begin position="19"/>
        <end position="28"/>
    </location>
</feature>
<dbReference type="GO" id="GO:0004674">
    <property type="term" value="F:protein serine/threonine kinase activity"/>
    <property type="evidence" value="ECO:0007669"/>
    <property type="project" value="UniProtKB-KW"/>
</dbReference>
<dbReference type="Pfam" id="PF00069">
    <property type="entry name" value="Pkinase"/>
    <property type="match status" value="1"/>
</dbReference>
<dbReference type="PANTHER" id="PTHR24058">
    <property type="entry name" value="DUAL SPECIFICITY PROTEIN KINASE"/>
    <property type="match status" value="1"/>
</dbReference>
<gene>
    <name evidence="10" type="ORF">BaOVIS_010590</name>
</gene>
<keyword evidence="4" id="KW-0547">Nucleotide-binding</keyword>
<feature type="compositionally biased region" description="Polar residues" evidence="8">
    <location>
        <begin position="248"/>
        <end position="273"/>
    </location>
</feature>
<comment type="similarity">
    <text evidence="7">Belongs to the protein kinase superfamily. CMGC Ser/Thr protein kinase family.</text>
</comment>
<keyword evidence="2" id="KW-0723">Serine/threonine-protein kinase</keyword>
<comment type="caution">
    <text evidence="10">The sequence shown here is derived from an EMBL/GenBank/DDBJ whole genome shotgun (WGS) entry which is preliminary data.</text>
</comment>
<protein>
    <recommendedName>
        <fullName evidence="1">non-specific serine/threonine protein kinase</fullName>
        <ecNumber evidence="1">2.7.11.1</ecNumber>
    </recommendedName>
</protein>